<protein>
    <recommendedName>
        <fullName evidence="4">LPXTG cell wall anchor domain-containing protein</fullName>
    </recommendedName>
</protein>
<organism evidence="2 3">
    <name type="scientific">Microtetraspora glauca</name>
    <dbReference type="NCBI Taxonomy" id="1996"/>
    <lineage>
        <taxon>Bacteria</taxon>
        <taxon>Bacillati</taxon>
        <taxon>Actinomycetota</taxon>
        <taxon>Actinomycetes</taxon>
        <taxon>Streptosporangiales</taxon>
        <taxon>Streptosporangiaceae</taxon>
        <taxon>Microtetraspora</taxon>
    </lineage>
</organism>
<proteinExistence type="predicted"/>
<keyword evidence="3" id="KW-1185">Reference proteome</keyword>
<evidence type="ECO:0000313" key="3">
    <source>
        <dbReference type="Proteomes" id="UP001551675"/>
    </source>
</evidence>
<dbReference type="RefSeq" id="WP_358138360.1">
    <property type="nucleotide sequence ID" value="NZ_JBFALK010000019.1"/>
</dbReference>
<evidence type="ECO:0008006" key="4">
    <source>
        <dbReference type="Google" id="ProtNLM"/>
    </source>
</evidence>
<comment type="caution">
    <text evidence="2">The sequence shown here is derived from an EMBL/GenBank/DDBJ whole genome shotgun (WGS) entry which is preliminary data.</text>
</comment>
<feature type="transmembrane region" description="Helical" evidence="1">
    <location>
        <begin position="36"/>
        <end position="56"/>
    </location>
</feature>
<gene>
    <name evidence="2" type="ORF">AB0I59_30385</name>
</gene>
<keyword evidence="1" id="KW-0812">Transmembrane</keyword>
<reference evidence="2 3" key="1">
    <citation type="submission" date="2024-06" db="EMBL/GenBank/DDBJ databases">
        <title>The Natural Products Discovery Center: Release of the First 8490 Sequenced Strains for Exploring Actinobacteria Biosynthetic Diversity.</title>
        <authorList>
            <person name="Kalkreuter E."/>
            <person name="Kautsar S.A."/>
            <person name="Yang D."/>
            <person name="Bader C.D."/>
            <person name="Teijaro C.N."/>
            <person name="Fluegel L."/>
            <person name="Davis C.M."/>
            <person name="Simpson J.R."/>
            <person name="Lauterbach L."/>
            <person name="Steele A.D."/>
            <person name="Gui C."/>
            <person name="Meng S."/>
            <person name="Li G."/>
            <person name="Viehrig K."/>
            <person name="Ye F."/>
            <person name="Su P."/>
            <person name="Kiefer A.F."/>
            <person name="Nichols A."/>
            <person name="Cepeda A.J."/>
            <person name="Yan W."/>
            <person name="Fan B."/>
            <person name="Jiang Y."/>
            <person name="Adhikari A."/>
            <person name="Zheng C.-J."/>
            <person name="Schuster L."/>
            <person name="Cowan T.M."/>
            <person name="Smanski M.J."/>
            <person name="Chevrette M.G."/>
            <person name="De Carvalho L.P.S."/>
            <person name="Shen B."/>
        </authorList>
    </citation>
    <scope>NUCLEOTIDE SEQUENCE [LARGE SCALE GENOMIC DNA]</scope>
    <source>
        <strain evidence="2 3">NPDC050100</strain>
    </source>
</reference>
<evidence type="ECO:0000313" key="2">
    <source>
        <dbReference type="EMBL" id="MEV0972934.1"/>
    </source>
</evidence>
<keyword evidence="1" id="KW-1133">Transmembrane helix</keyword>
<keyword evidence="1" id="KW-0472">Membrane</keyword>
<accession>A0ABV3GMS1</accession>
<sequence length="61" mass="6632">MTASARERPVPRTSITGMASIALIGQTRLPHYSHTAALVGTLILLAVFVTLVIAIFRSRRK</sequence>
<dbReference type="EMBL" id="JBFALK010000019">
    <property type="protein sequence ID" value="MEV0972934.1"/>
    <property type="molecule type" value="Genomic_DNA"/>
</dbReference>
<dbReference type="Proteomes" id="UP001551675">
    <property type="component" value="Unassembled WGS sequence"/>
</dbReference>
<evidence type="ECO:0000256" key="1">
    <source>
        <dbReference type="SAM" id="Phobius"/>
    </source>
</evidence>
<name>A0ABV3GMS1_MICGL</name>